<feature type="domain" description="GST C-terminal" evidence="5">
    <location>
        <begin position="91"/>
        <end position="229"/>
    </location>
</feature>
<evidence type="ECO:0000313" key="7">
    <source>
        <dbReference type="Proteomes" id="UP000275663"/>
    </source>
</evidence>
<feature type="domain" description="GST N-terminal" evidence="4">
    <location>
        <begin position="9"/>
        <end position="87"/>
    </location>
</feature>
<dbReference type="PANTHER" id="PTHR43968">
    <property type="match status" value="1"/>
</dbReference>
<evidence type="ECO:0000259" key="4">
    <source>
        <dbReference type="PROSITE" id="PS50404"/>
    </source>
</evidence>
<dbReference type="KEGG" id="upv:EJN92_02010"/>
<dbReference type="InterPro" id="IPR004045">
    <property type="entry name" value="Glutathione_S-Trfase_N"/>
</dbReference>
<dbReference type="EMBL" id="CP034464">
    <property type="protein sequence ID" value="AZP10899.1"/>
    <property type="molecule type" value="Genomic_DNA"/>
</dbReference>
<dbReference type="AlphaFoldDB" id="A0A3Q9BPL2"/>
<dbReference type="SFLD" id="SFLDG00358">
    <property type="entry name" value="Main_(cytGST)"/>
    <property type="match status" value="1"/>
</dbReference>
<dbReference type="GO" id="GO:0005737">
    <property type="term" value="C:cytoplasm"/>
    <property type="evidence" value="ECO:0007669"/>
    <property type="project" value="TreeGrafter"/>
</dbReference>
<dbReference type="InterPro" id="IPR040079">
    <property type="entry name" value="Glutathione_S-Trfase"/>
</dbReference>
<dbReference type="InterPro" id="IPR010987">
    <property type="entry name" value="Glutathione-S-Trfase_C-like"/>
</dbReference>
<dbReference type="SFLD" id="SFLDS00019">
    <property type="entry name" value="Glutathione_Transferase_(cytos"/>
    <property type="match status" value="1"/>
</dbReference>
<dbReference type="Pfam" id="PF13409">
    <property type="entry name" value="GST_N_2"/>
    <property type="match status" value="1"/>
</dbReference>
<reference evidence="6 7" key="1">
    <citation type="journal article" date="2011" name="Int. J. Syst. Evol. Microbiol.">
        <title>Description of Undibacterium oligocarboniphilum sp. nov., isolated from purified water, and Undibacterium pigrum strain CCUG 49012 as the type strain of Undibacterium parvum sp. nov., and emended descriptions of the genus Undibacterium and the species Undibacterium pigrum.</title>
        <authorList>
            <person name="Eder W."/>
            <person name="Wanner G."/>
            <person name="Ludwig W."/>
            <person name="Busse H.J."/>
            <person name="Ziemke-Kageler F."/>
            <person name="Lang E."/>
        </authorList>
    </citation>
    <scope>NUCLEOTIDE SEQUENCE [LARGE SCALE GENOMIC DNA]</scope>
    <source>
        <strain evidence="6 7">DSM 23061</strain>
    </source>
</reference>
<keyword evidence="7" id="KW-1185">Reference proteome</keyword>
<sequence length="229" mass="26084">MSTPSIPLPALTLLSHPLCPYVQRAAILLTEKGIPFERKDIDLANKPKWFLQLSPLGKTPVLMVGDEAIFESAVICEYLDETQSPRLHPEHPLQRARHRAWMEFGSTILNSIAGFYNALDEKTLALKVNEIAERFAQIELALGERGGYFSGDDFSIVDAVFGPLFRYFDTFELIDDFHFFEHTPKVRAWRQQLASRPSIQGAVSDDYQDLLKTFLVDRQSALSKRMETH</sequence>
<dbReference type="PROSITE" id="PS50405">
    <property type="entry name" value="GST_CTER"/>
    <property type="match status" value="1"/>
</dbReference>
<evidence type="ECO:0000256" key="2">
    <source>
        <dbReference type="ARBA" id="ARBA00022679"/>
    </source>
</evidence>
<dbReference type="Pfam" id="PF00043">
    <property type="entry name" value="GST_C"/>
    <property type="match status" value="1"/>
</dbReference>
<dbReference type="SFLD" id="SFLDG01152">
    <property type="entry name" value="Main.3:_Omega-_and_Tau-like"/>
    <property type="match status" value="1"/>
</dbReference>
<dbReference type="PROSITE" id="PS50404">
    <property type="entry name" value="GST_NTER"/>
    <property type="match status" value="1"/>
</dbReference>
<evidence type="ECO:0000313" key="6">
    <source>
        <dbReference type="EMBL" id="AZP10899.1"/>
    </source>
</evidence>
<comment type="catalytic activity">
    <reaction evidence="3">
        <text>RX + glutathione = an S-substituted glutathione + a halide anion + H(+)</text>
        <dbReference type="Rhea" id="RHEA:16437"/>
        <dbReference type="ChEBI" id="CHEBI:15378"/>
        <dbReference type="ChEBI" id="CHEBI:16042"/>
        <dbReference type="ChEBI" id="CHEBI:17792"/>
        <dbReference type="ChEBI" id="CHEBI:57925"/>
        <dbReference type="ChEBI" id="CHEBI:90779"/>
        <dbReference type="EC" id="2.5.1.18"/>
    </reaction>
</comment>
<dbReference type="InterPro" id="IPR004046">
    <property type="entry name" value="GST_C"/>
</dbReference>
<dbReference type="OrthoDB" id="3828095at2"/>
<accession>A0A3Q9BPL2</accession>
<evidence type="ECO:0000259" key="5">
    <source>
        <dbReference type="PROSITE" id="PS50405"/>
    </source>
</evidence>
<evidence type="ECO:0000256" key="1">
    <source>
        <dbReference type="ARBA" id="ARBA00012452"/>
    </source>
</evidence>
<keyword evidence="2 6" id="KW-0808">Transferase</keyword>
<dbReference type="GO" id="GO:0004364">
    <property type="term" value="F:glutathione transferase activity"/>
    <property type="evidence" value="ECO:0007669"/>
    <property type="project" value="UniProtKB-EC"/>
</dbReference>
<proteinExistence type="predicted"/>
<evidence type="ECO:0000256" key="3">
    <source>
        <dbReference type="ARBA" id="ARBA00047960"/>
    </source>
</evidence>
<dbReference type="InterPro" id="IPR036249">
    <property type="entry name" value="Thioredoxin-like_sf"/>
</dbReference>
<gene>
    <name evidence="6" type="ORF">EJN92_02010</name>
</gene>
<dbReference type="CDD" id="cd00570">
    <property type="entry name" value="GST_N_family"/>
    <property type="match status" value="1"/>
</dbReference>
<dbReference type="PANTHER" id="PTHR43968:SF6">
    <property type="entry name" value="GLUTATHIONE S-TRANSFERASE OMEGA"/>
    <property type="match status" value="1"/>
</dbReference>
<dbReference type="EC" id="2.5.1.18" evidence="1"/>
<dbReference type="SUPFAM" id="SSF47616">
    <property type="entry name" value="GST C-terminal domain-like"/>
    <property type="match status" value="1"/>
</dbReference>
<name>A0A3Q9BPL2_9BURK</name>
<dbReference type="Gene3D" id="1.20.1050.10">
    <property type="match status" value="1"/>
</dbReference>
<dbReference type="RefSeq" id="WP_126126298.1">
    <property type="nucleotide sequence ID" value="NZ_CP034464.1"/>
</dbReference>
<dbReference type="InterPro" id="IPR045073">
    <property type="entry name" value="Omega/Tau-like"/>
</dbReference>
<organism evidence="6 7">
    <name type="scientific">Undibacterium parvum</name>
    <dbReference type="NCBI Taxonomy" id="401471"/>
    <lineage>
        <taxon>Bacteria</taxon>
        <taxon>Pseudomonadati</taxon>
        <taxon>Pseudomonadota</taxon>
        <taxon>Betaproteobacteria</taxon>
        <taxon>Burkholderiales</taxon>
        <taxon>Oxalobacteraceae</taxon>
        <taxon>Undibacterium</taxon>
    </lineage>
</organism>
<dbReference type="Gene3D" id="3.40.30.10">
    <property type="entry name" value="Glutaredoxin"/>
    <property type="match status" value="1"/>
</dbReference>
<dbReference type="InterPro" id="IPR036282">
    <property type="entry name" value="Glutathione-S-Trfase_C_sf"/>
</dbReference>
<dbReference type="InterPro" id="IPR050983">
    <property type="entry name" value="GST_Omega/HSP26"/>
</dbReference>
<dbReference type="Proteomes" id="UP000275663">
    <property type="component" value="Chromosome"/>
</dbReference>
<dbReference type="SUPFAM" id="SSF52833">
    <property type="entry name" value="Thioredoxin-like"/>
    <property type="match status" value="1"/>
</dbReference>
<protein>
    <recommendedName>
        <fullName evidence="1">glutathione transferase</fullName>
        <ecNumber evidence="1">2.5.1.18</ecNumber>
    </recommendedName>
</protein>